<gene>
    <name evidence="2" type="ORF">CCMP2556_LOCUS36158</name>
</gene>
<dbReference type="EMBL" id="CAXAMN010022884">
    <property type="protein sequence ID" value="CAK9073431.1"/>
    <property type="molecule type" value="Genomic_DNA"/>
</dbReference>
<dbReference type="PANTHER" id="PTHR12741:SF48">
    <property type="entry name" value="1,3-BETA-GLUCAN SYNTHASE COMPONENT FKS1-RELATED"/>
    <property type="match status" value="1"/>
</dbReference>
<dbReference type="Proteomes" id="UP001642484">
    <property type="component" value="Unassembled WGS sequence"/>
</dbReference>
<dbReference type="PANTHER" id="PTHR12741">
    <property type="entry name" value="LYST-INTERACTING PROTEIN LIP5 DOPAMINE RESPONSIVE PROTEIN DRG-1"/>
    <property type="match status" value="1"/>
</dbReference>
<reference evidence="2 3" key="1">
    <citation type="submission" date="2024-02" db="EMBL/GenBank/DDBJ databases">
        <authorList>
            <person name="Chen Y."/>
            <person name="Shah S."/>
            <person name="Dougan E. K."/>
            <person name="Thang M."/>
            <person name="Chan C."/>
        </authorList>
    </citation>
    <scope>NUCLEOTIDE SEQUENCE [LARGE SCALE GENOMIC DNA]</scope>
</reference>
<proteinExistence type="predicted"/>
<comment type="caution">
    <text evidence="2">The sequence shown here is derived from an EMBL/GenBank/DDBJ whole genome shotgun (WGS) entry which is preliminary data.</text>
</comment>
<organism evidence="2 3">
    <name type="scientific">Durusdinium trenchii</name>
    <dbReference type="NCBI Taxonomy" id="1381693"/>
    <lineage>
        <taxon>Eukaryota</taxon>
        <taxon>Sar</taxon>
        <taxon>Alveolata</taxon>
        <taxon>Dinophyceae</taxon>
        <taxon>Suessiales</taxon>
        <taxon>Symbiodiniaceae</taxon>
        <taxon>Durusdinium</taxon>
    </lineage>
</organism>
<feature type="domain" description="Glycosyl transferase 48" evidence="1">
    <location>
        <begin position="288"/>
        <end position="527"/>
    </location>
</feature>
<evidence type="ECO:0000313" key="3">
    <source>
        <dbReference type="Proteomes" id="UP001642484"/>
    </source>
</evidence>
<dbReference type="InterPro" id="IPR003440">
    <property type="entry name" value="Glyco_trans_48_dom"/>
</dbReference>
<sequence>MALIGEPPVIFLDEPSTGRDRTFRAGRNHDVAEKRKQSVVVLTTHSMEEAEALCSSIAIQVDGQFRCLGSAQHLKSKYGKGYEVSAKFRAIDRDALSQRAMQMLPSGWELDRSGYTMMSKNQAINVLDEKLVTAATLPSGPIPEGQQEVAVEVLAEWVITQQHVEDLKDFFSEPGGLGDLNLGEVLVLENHGSSLRLRLPLAGEAQLPQLFAMLSKEKARFGLSDFAVCTLDRENRPPHQEFYSIPLMDWLADKYKDEFDNFSEKMTSTGYVRGITWPKAGTDWGKYSDENWEKLSYWASMRMQTLFRTVSGMMLYHNALQCHFEAQGDRRNKLGLIWDPSDAFTCVVAMQMYAFFNSMQLKHTNIMFKKFPKSMKVAFIDCEDLEGSERPDCIHEDQKRRYYSCLIDATCPVDGQGRRTPKYKIEIPGYPILGDGKGDNQNTAVHFTRGTFVQCIDANQGAYFEQMLLLPCVLGEFRSKHPGDGGSKKIIGFPEHITSDFGSVGDFAASSELAFGTISQRSYSLLGVGGQEDPSTRSTLTADSGSQHCPCARVFRHAAGHCAELGGRSSFSVKRSLHGVRMVAASLFQGLPGFSVPFVEMRTRAAPATFLMIYMICDLEWHRASSGKNVKAHRKSAYIVDELFMPALSV</sequence>
<evidence type="ECO:0000259" key="1">
    <source>
        <dbReference type="Pfam" id="PF02364"/>
    </source>
</evidence>
<dbReference type="SUPFAM" id="SSF52540">
    <property type="entry name" value="P-loop containing nucleoside triphosphate hydrolases"/>
    <property type="match status" value="1"/>
</dbReference>
<evidence type="ECO:0000313" key="2">
    <source>
        <dbReference type="EMBL" id="CAK9073431.1"/>
    </source>
</evidence>
<protein>
    <recommendedName>
        <fullName evidence="1">Glycosyl transferase 48 domain-containing protein</fullName>
    </recommendedName>
</protein>
<name>A0ABP0PCQ9_9DINO</name>
<dbReference type="InterPro" id="IPR027417">
    <property type="entry name" value="P-loop_NTPase"/>
</dbReference>
<dbReference type="Pfam" id="PF02364">
    <property type="entry name" value="Glucan_synthase"/>
    <property type="match status" value="1"/>
</dbReference>
<keyword evidence="3" id="KW-1185">Reference proteome</keyword>
<dbReference type="Gene3D" id="3.40.50.300">
    <property type="entry name" value="P-loop containing nucleotide triphosphate hydrolases"/>
    <property type="match status" value="1"/>
</dbReference>
<accession>A0ABP0PCQ9</accession>